<organism evidence="7 8">
    <name type="scientific">Parasphingorhabdus marina DSM 22363</name>
    <dbReference type="NCBI Taxonomy" id="1123272"/>
    <lineage>
        <taxon>Bacteria</taxon>
        <taxon>Pseudomonadati</taxon>
        <taxon>Pseudomonadota</taxon>
        <taxon>Alphaproteobacteria</taxon>
        <taxon>Sphingomonadales</taxon>
        <taxon>Sphingomonadaceae</taxon>
        <taxon>Parasphingorhabdus</taxon>
    </lineage>
</organism>
<evidence type="ECO:0000256" key="2">
    <source>
        <dbReference type="ARBA" id="ARBA00007758"/>
    </source>
</evidence>
<dbReference type="GO" id="GO:0030288">
    <property type="term" value="C:outer membrane-bounded periplasmic space"/>
    <property type="evidence" value="ECO:0007669"/>
    <property type="project" value="InterPro"/>
</dbReference>
<comment type="similarity">
    <text evidence="2">Belongs to the thioredoxin family. DsbE subfamily.</text>
</comment>
<evidence type="ECO:0000259" key="6">
    <source>
        <dbReference type="PROSITE" id="PS51352"/>
    </source>
</evidence>
<dbReference type="STRING" id="1123272.SAMN02745824_2777"/>
<protein>
    <submittedName>
        <fullName evidence="7">Cytochrome c biogenesis protein CcmG, thiol:disulfide interchange protein DsbE</fullName>
    </submittedName>
</protein>
<dbReference type="PANTHER" id="PTHR42852">
    <property type="entry name" value="THIOL:DISULFIDE INTERCHANGE PROTEIN DSBE"/>
    <property type="match status" value="1"/>
</dbReference>
<sequence length="175" mass="19388">MRRWVLWVPLGLFAIFFAAFATGLIMPKDDIIQSRMVGKPMPEFSLPAAIDQRPALASSDLATGKPQLLNIFASWCLPCIAEAPQLLELERAGVDINAIAIRDRQEDITNFLTRWGNPYRRIGSDETSSVQLELGSSGVPETFVIDGNGVITHQHIGDIRKDDVAMLLEKLKEAE</sequence>
<keyword evidence="4" id="KW-1015">Disulfide bond</keyword>
<evidence type="ECO:0000256" key="3">
    <source>
        <dbReference type="ARBA" id="ARBA00022748"/>
    </source>
</evidence>
<dbReference type="InterPro" id="IPR036249">
    <property type="entry name" value="Thioredoxin-like_sf"/>
</dbReference>
<gene>
    <name evidence="7" type="ORF">SAMN02745824_2777</name>
</gene>
<dbReference type="PANTHER" id="PTHR42852:SF6">
    <property type="entry name" value="THIOL:DISULFIDE INTERCHANGE PROTEIN DSBE"/>
    <property type="match status" value="1"/>
</dbReference>
<dbReference type="InterPro" id="IPR013740">
    <property type="entry name" value="Redoxin"/>
</dbReference>
<keyword evidence="3" id="KW-0201">Cytochrome c-type biogenesis</keyword>
<dbReference type="Proteomes" id="UP000185192">
    <property type="component" value="Unassembled WGS sequence"/>
</dbReference>
<keyword evidence="8" id="KW-1185">Reference proteome</keyword>
<dbReference type="OrthoDB" id="9799347at2"/>
<keyword evidence="5" id="KW-0676">Redox-active center</keyword>
<dbReference type="Gene3D" id="3.40.30.10">
    <property type="entry name" value="Glutaredoxin"/>
    <property type="match status" value="1"/>
</dbReference>
<proteinExistence type="inferred from homology"/>
<name>A0A1N6GD33_9SPHN</name>
<dbReference type="Pfam" id="PF08534">
    <property type="entry name" value="Redoxin"/>
    <property type="match status" value="1"/>
</dbReference>
<dbReference type="RefSeq" id="WP_074205754.1">
    <property type="nucleotide sequence ID" value="NZ_FSQW01000002.1"/>
</dbReference>
<dbReference type="GO" id="GO:0017004">
    <property type="term" value="P:cytochrome complex assembly"/>
    <property type="evidence" value="ECO:0007669"/>
    <property type="project" value="UniProtKB-KW"/>
</dbReference>
<dbReference type="GO" id="GO:0015036">
    <property type="term" value="F:disulfide oxidoreductase activity"/>
    <property type="evidence" value="ECO:0007669"/>
    <property type="project" value="InterPro"/>
</dbReference>
<feature type="domain" description="Thioredoxin" evidence="6">
    <location>
        <begin position="35"/>
        <end position="173"/>
    </location>
</feature>
<dbReference type="CDD" id="cd03010">
    <property type="entry name" value="TlpA_like_DsbE"/>
    <property type="match status" value="1"/>
</dbReference>
<dbReference type="SUPFAM" id="SSF52833">
    <property type="entry name" value="Thioredoxin-like"/>
    <property type="match status" value="1"/>
</dbReference>
<comment type="subcellular location">
    <subcellularLocation>
        <location evidence="1">Cell envelope</location>
    </subcellularLocation>
</comment>
<evidence type="ECO:0000256" key="4">
    <source>
        <dbReference type="ARBA" id="ARBA00023157"/>
    </source>
</evidence>
<dbReference type="PROSITE" id="PS51352">
    <property type="entry name" value="THIOREDOXIN_2"/>
    <property type="match status" value="1"/>
</dbReference>
<dbReference type="InterPro" id="IPR013766">
    <property type="entry name" value="Thioredoxin_domain"/>
</dbReference>
<dbReference type="InterPro" id="IPR004799">
    <property type="entry name" value="Periplasmic_diS_OxRdtase_DsbE"/>
</dbReference>
<dbReference type="EMBL" id="FSQW01000002">
    <property type="protein sequence ID" value="SIO05448.1"/>
    <property type="molecule type" value="Genomic_DNA"/>
</dbReference>
<dbReference type="InterPro" id="IPR050553">
    <property type="entry name" value="Thioredoxin_ResA/DsbE_sf"/>
</dbReference>
<evidence type="ECO:0000256" key="5">
    <source>
        <dbReference type="ARBA" id="ARBA00023284"/>
    </source>
</evidence>
<dbReference type="AlphaFoldDB" id="A0A1N6GD33"/>
<evidence type="ECO:0000256" key="1">
    <source>
        <dbReference type="ARBA" id="ARBA00004196"/>
    </source>
</evidence>
<accession>A0A1N6GD33</accession>
<dbReference type="NCBIfam" id="TIGR00385">
    <property type="entry name" value="dsbE"/>
    <property type="match status" value="1"/>
</dbReference>
<evidence type="ECO:0000313" key="7">
    <source>
        <dbReference type="EMBL" id="SIO05448.1"/>
    </source>
</evidence>
<reference evidence="8" key="1">
    <citation type="submission" date="2016-11" db="EMBL/GenBank/DDBJ databases">
        <authorList>
            <person name="Varghese N."/>
            <person name="Submissions S."/>
        </authorList>
    </citation>
    <scope>NUCLEOTIDE SEQUENCE [LARGE SCALE GENOMIC DNA]</scope>
    <source>
        <strain evidence="8">DSM 22363</strain>
    </source>
</reference>
<evidence type="ECO:0000313" key="8">
    <source>
        <dbReference type="Proteomes" id="UP000185192"/>
    </source>
</evidence>